<feature type="region of interest" description="Disordered" evidence="1">
    <location>
        <begin position="669"/>
        <end position="707"/>
    </location>
</feature>
<organism evidence="4 5">
    <name type="scientific">Symbiodinium natans</name>
    <dbReference type="NCBI Taxonomy" id="878477"/>
    <lineage>
        <taxon>Eukaryota</taxon>
        <taxon>Sar</taxon>
        <taxon>Alveolata</taxon>
        <taxon>Dinophyceae</taxon>
        <taxon>Suessiales</taxon>
        <taxon>Symbiodiniaceae</taxon>
        <taxon>Symbiodinium</taxon>
    </lineage>
</organism>
<sequence>MTGMFECCMAEPKGFELDLPTWKLGYCISKVHWQEFPDREEAELCYRQLCWSRVLLDPAGVVILCTTAVLDLRGVGVAKLLVSAKAGFDQVEESPLAAMEHGDVPFIPPERFPGVPGALQLVWDKIAFRSSISFFGSFASSDSLWYFDVDAHPGVRNYVALTIDDAPCRLSPKNSMLPQVRSLLKQHGAQATFMLLGKFIAGNEDALADLLKDGHELGNHCLIDKSYMNWPLEDFEDAVDECSSRITSLQRSAGVEEGVRWFRAPHGRLNAAMSGILKRKGLTNVMSDTYACCPVIQDGDFIGKFLGKTAQHGSIIVIHMPERGFREWCWVGLQTLLCQLRERGLTAVSLGRRDSRLAVSFIDPPGIAGWSAKGWSVNHMDGEPWSDMSDHIQGLLVVFRAALFVSFLSVISSKLPKPLREATGAGPHFSGPVQFPFCDSPRQRCQRPPEPSRTRCPLPCPVFVIIYLRFVSSRHRETRAFQRQLQEMFMGAPEVRGQLLRLLHLLLLDPRDLAKVEFSFAVALAVASLGVVAMLVALIVFNHLEWLLVFVDTFWKVGFYIFGFIGVLTVISAFVHDHDVDMIQRFWQFQYSIVDIKSWQPRGFILQPLGLYFLGAFLFVTQVLLKEQILCGEEVMKSESDARRCFFLEQVDWQVAASLDHLHRGTAPNASSLATPWGPPPPPASSAASANSTRQGSSTKSGSLRPG</sequence>
<protein>
    <recommendedName>
        <fullName evidence="3">NodB homology domain-containing protein</fullName>
    </recommendedName>
</protein>
<evidence type="ECO:0000256" key="1">
    <source>
        <dbReference type="SAM" id="MobiDB-lite"/>
    </source>
</evidence>
<evidence type="ECO:0000313" key="5">
    <source>
        <dbReference type="Proteomes" id="UP000604046"/>
    </source>
</evidence>
<dbReference type="GO" id="GO:0005975">
    <property type="term" value="P:carbohydrate metabolic process"/>
    <property type="evidence" value="ECO:0007669"/>
    <property type="project" value="InterPro"/>
</dbReference>
<dbReference type="InterPro" id="IPR011330">
    <property type="entry name" value="Glyco_hydro/deAcase_b/a-brl"/>
</dbReference>
<evidence type="ECO:0000256" key="2">
    <source>
        <dbReference type="SAM" id="Phobius"/>
    </source>
</evidence>
<feature type="transmembrane region" description="Helical" evidence="2">
    <location>
        <begin position="553"/>
        <end position="575"/>
    </location>
</feature>
<feature type="domain" description="NodB homology" evidence="3">
    <location>
        <begin position="157"/>
        <end position="348"/>
    </location>
</feature>
<keyword evidence="2" id="KW-1133">Transmembrane helix</keyword>
<dbReference type="SUPFAM" id="SSF88713">
    <property type="entry name" value="Glycoside hydrolase/deacetylase"/>
    <property type="match status" value="1"/>
</dbReference>
<dbReference type="PANTHER" id="PTHR10587:SF137">
    <property type="entry name" value="4-DEOXY-4-FORMAMIDO-L-ARABINOSE-PHOSPHOUNDECAPRENOL DEFORMYLASE ARND-RELATED"/>
    <property type="match status" value="1"/>
</dbReference>
<dbReference type="AlphaFoldDB" id="A0A812ML48"/>
<keyword evidence="5" id="KW-1185">Reference proteome</keyword>
<accession>A0A812ML48</accession>
<feature type="transmembrane region" description="Helical" evidence="2">
    <location>
        <begin position="518"/>
        <end position="541"/>
    </location>
</feature>
<dbReference type="PANTHER" id="PTHR10587">
    <property type="entry name" value="GLYCOSYL TRANSFERASE-RELATED"/>
    <property type="match status" value="1"/>
</dbReference>
<proteinExistence type="predicted"/>
<dbReference type="GO" id="GO:0004099">
    <property type="term" value="F:chitin deacetylase activity"/>
    <property type="evidence" value="ECO:0007669"/>
    <property type="project" value="UniProtKB-ARBA"/>
</dbReference>
<evidence type="ECO:0000259" key="3">
    <source>
        <dbReference type="PROSITE" id="PS51677"/>
    </source>
</evidence>
<feature type="compositionally biased region" description="Polar residues" evidence="1">
    <location>
        <begin position="693"/>
        <end position="707"/>
    </location>
</feature>
<dbReference type="EMBL" id="CAJNDS010001646">
    <property type="protein sequence ID" value="CAE7269813.1"/>
    <property type="molecule type" value="Genomic_DNA"/>
</dbReference>
<keyword evidence="2" id="KW-0472">Membrane</keyword>
<dbReference type="PROSITE" id="PS51677">
    <property type="entry name" value="NODB"/>
    <property type="match status" value="1"/>
</dbReference>
<feature type="transmembrane region" description="Helical" evidence="2">
    <location>
        <begin position="604"/>
        <end position="625"/>
    </location>
</feature>
<evidence type="ECO:0000313" key="4">
    <source>
        <dbReference type="EMBL" id="CAE7269813.1"/>
    </source>
</evidence>
<name>A0A812ML48_9DINO</name>
<dbReference type="OrthoDB" id="407355at2759"/>
<dbReference type="Pfam" id="PF01522">
    <property type="entry name" value="Polysacc_deac_1"/>
    <property type="match status" value="1"/>
</dbReference>
<gene>
    <name evidence="4" type="ORF">SNAT2548_LOCUS14317</name>
</gene>
<reference evidence="4" key="1">
    <citation type="submission" date="2021-02" db="EMBL/GenBank/DDBJ databases">
        <authorList>
            <person name="Dougan E. K."/>
            <person name="Rhodes N."/>
            <person name="Thang M."/>
            <person name="Chan C."/>
        </authorList>
    </citation>
    <scope>NUCLEOTIDE SEQUENCE</scope>
</reference>
<dbReference type="InterPro" id="IPR002509">
    <property type="entry name" value="NODB_dom"/>
</dbReference>
<dbReference type="InterPro" id="IPR050248">
    <property type="entry name" value="Polysacc_deacetylase_ArnD"/>
</dbReference>
<keyword evidence="2" id="KW-0812">Transmembrane</keyword>
<comment type="caution">
    <text evidence="4">The sequence shown here is derived from an EMBL/GenBank/DDBJ whole genome shotgun (WGS) entry which is preliminary data.</text>
</comment>
<dbReference type="Proteomes" id="UP000604046">
    <property type="component" value="Unassembled WGS sequence"/>
</dbReference>
<dbReference type="Gene3D" id="3.20.20.370">
    <property type="entry name" value="Glycoside hydrolase/deacetylase"/>
    <property type="match status" value="1"/>
</dbReference>